<dbReference type="EMBL" id="FNVU01000026">
    <property type="protein sequence ID" value="SEG92599.1"/>
    <property type="molecule type" value="Genomic_DNA"/>
</dbReference>
<accession>A0A1H6E5X9</accession>
<keyword evidence="2" id="KW-1185">Reference proteome</keyword>
<reference evidence="1 2" key="1">
    <citation type="submission" date="2016-10" db="EMBL/GenBank/DDBJ databases">
        <authorList>
            <person name="de Groot N.N."/>
        </authorList>
    </citation>
    <scope>NUCLEOTIDE SEQUENCE [LARGE SCALE GENOMIC DNA]</scope>
    <source>
        <strain evidence="1 2">CGMCC 4.2023</strain>
    </source>
</reference>
<dbReference type="OrthoDB" id="4559689at2"/>
<evidence type="ECO:0000313" key="1">
    <source>
        <dbReference type="EMBL" id="SEG92599.1"/>
    </source>
</evidence>
<proteinExistence type="predicted"/>
<organism evidence="1 2">
    <name type="scientific">Actinacidiphila yanglinensis</name>
    <dbReference type="NCBI Taxonomy" id="310779"/>
    <lineage>
        <taxon>Bacteria</taxon>
        <taxon>Bacillati</taxon>
        <taxon>Actinomycetota</taxon>
        <taxon>Actinomycetes</taxon>
        <taxon>Kitasatosporales</taxon>
        <taxon>Streptomycetaceae</taxon>
        <taxon>Actinacidiphila</taxon>
    </lineage>
</organism>
<dbReference type="RefSeq" id="WP_103890371.1">
    <property type="nucleotide sequence ID" value="NZ_FNVU01000026.1"/>
</dbReference>
<evidence type="ECO:0000313" key="2">
    <source>
        <dbReference type="Proteomes" id="UP000236754"/>
    </source>
</evidence>
<dbReference type="AlphaFoldDB" id="A0A1H6E5X9"/>
<sequence>MVDGSDRNGRLSDEEFEQFKALLRRFCQHDLDQWEAWKLRMDTGHVAYVRMQWGPMPDADDAIFRDI</sequence>
<gene>
    <name evidence="1" type="ORF">SAMN05216223_12635</name>
</gene>
<dbReference type="Proteomes" id="UP000236754">
    <property type="component" value="Unassembled WGS sequence"/>
</dbReference>
<name>A0A1H6E5X9_9ACTN</name>
<protein>
    <submittedName>
        <fullName evidence="1">Uncharacterized protein</fullName>
    </submittedName>
</protein>